<reference evidence="1 2" key="1">
    <citation type="journal article" date="2019" name="Int. J. Syst. Evol. Microbiol.">
        <title>The Global Catalogue of Microorganisms (GCM) 10K type strain sequencing project: providing services to taxonomists for standard genome sequencing and annotation.</title>
        <authorList>
            <consortium name="The Broad Institute Genomics Platform"/>
            <consortium name="The Broad Institute Genome Sequencing Center for Infectious Disease"/>
            <person name="Wu L."/>
            <person name="Ma J."/>
        </authorList>
    </citation>
    <scope>NUCLEOTIDE SEQUENCE [LARGE SCALE GENOMIC DNA]</scope>
    <source>
        <strain evidence="1 2">JCM 14588</strain>
    </source>
</reference>
<sequence length="116" mass="12585">MGAECHPGGMQQVDFAEGYFDAVSVGTKATTVRWKENIAPGAARFAFGARSLRGRVESVTSHAAATLTAEQADAPPGTDMREFVEALRRNYYAEMPDDAVVEVVRFVVERDDENSG</sequence>
<proteinExistence type="predicted"/>
<gene>
    <name evidence="1" type="ORF">GCM10009762_00320</name>
</gene>
<evidence type="ECO:0000313" key="1">
    <source>
        <dbReference type="EMBL" id="GAA1529717.1"/>
    </source>
</evidence>
<dbReference type="Proteomes" id="UP001501288">
    <property type="component" value="Unassembled WGS sequence"/>
</dbReference>
<evidence type="ECO:0000313" key="2">
    <source>
        <dbReference type="Proteomes" id="UP001501288"/>
    </source>
</evidence>
<organism evidence="1 2">
    <name type="scientific">Dermacoccus barathri</name>
    <dbReference type="NCBI Taxonomy" id="322601"/>
    <lineage>
        <taxon>Bacteria</taxon>
        <taxon>Bacillati</taxon>
        <taxon>Actinomycetota</taxon>
        <taxon>Actinomycetes</taxon>
        <taxon>Micrococcales</taxon>
        <taxon>Dermacoccaceae</taxon>
        <taxon>Dermacoccus</taxon>
    </lineage>
</organism>
<protein>
    <recommendedName>
        <fullName evidence="3">ASCH domain-containing protein</fullName>
    </recommendedName>
</protein>
<name>A0ABN2AY65_9MICO</name>
<comment type="caution">
    <text evidence="1">The sequence shown here is derived from an EMBL/GenBank/DDBJ whole genome shotgun (WGS) entry which is preliminary data.</text>
</comment>
<evidence type="ECO:0008006" key="3">
    <source>
        <dbReference type="Google" id="ProtNLM"/>
    </source>
</evidence>
<keyword evidence="2" id="KW-1185">Reference proteome</keyword>
<dbReference type="EMBL" id="BAAANV010000002">
    <property type="protein sequence ID" value="GAA1529717.1"/>
    <property type="molecule type" value="Genomic_DNA"/>
</dbReference>
<accession>A0ABN2AY65</accession>